<gene>
    <name evidence="4" type="ORF">ABXR19_12070</name>
</gene>
<feature type="chain" id="PRO_5047497922" evidence="1">
    <location>
        <begin position="36"/>
        <end position="677"/>
    </location>
</feature>
<keyword evidence="5" id="KW-1185">Reference proteome</keyword>
<dbReference type="PANTHER" id="PTHR45737">
    <property type="entry name" value="VON WILLEBRAND FACTOR A DOMAIN-CONTAINING PROTEIN 5A"/>
    <property type="match status" value="1"/>
</dbReference>
<dbReference type="InterPro" id="IPR036465">
    <property type="entry name" value="vWFA_dom_sf"/>
</dbReference>
<dbReference type="SMART" id="SM00609">
    <property type="entry name" value="VIT"/>
    <property type="match status" value="1"/>
</dbReference>
<dbReference type="SMART" id="SM00327">
    <property type="entry name" value="VWA"/>
    <property type="match status" value="1"/>
</dbReference>
<dbReference type="Proteomes" id="UP001549691">
    <property type="component" value="Unassembled WGS sequence"/>
</dbReference>
<dbReference type="Gene3D" id="3.40.50.410">
    <property type="entry name" value="von Willebrand factor, type A domain"/>
    <property type="match status" value="1"/>
</dbReference>
<dbReference type="PANTHER" id="PTHR45737:SF6">
    <property type="entry name" value="VON WILLEBRAND FACTOR A DOMAIN-CONTAINING PROTEIN 5A"/>
    <property type="match status" value="1"/>
</dbReference>
<comment type="caution">
    <text evidence="4">The sequence shown here is derived from an EMBL/GenBank/DDBJ whole genome shotgun (WGS) entry which is preliminary data.</text>
</comment>
<dbReference type="Pfam" id="PF08487">
    <property type="entry name" value="VIT"/>
    <property type="match status" value="1"/>
</dbReference>
<feature type="signal peptide" evidence="1">
    <location>
        <begin position="1"/>
        <end position="35"/>
    </location>
</feature>
<reference evidence="4 5" key="1">
    <citation type="submission" date="2024-07" db="EMBL/GenBank/DDBJ databases">
        <title>Uliginosibacterium flavum JJ3220;KACC:17644.</title>
        <authorList>
            <person name="Kim M.K."/>
        </authorList>
    </citation>
    <scope>NUCLEOTIDE SEQUENCE [LARGE SCALE GENOMIC DNA]</scope>
    <source>
        <strain evidence="4 5">KACC:17644</strain>
    </source>
</reference>
<dbReference type="EMBL" id="JBEWZI010000012">
    <property type="protein sequence ID" value="MET7014929.1"/>
    <property type="molecule type" value="Genomic_DNA"/>
</dbReference>
<dbReference type="InterPro" id="IPR002035">
    <property type="entry name" value="VWF_A"/>
</dbReference>
<protein>
    <submittedName>
        <fullName evidence="4">VIT domain-containing protein</fullName>
    </submittedName>
</protein>
<evidence type="ECO:0000256" key="1">
    <source>
        <dbReference type="SAM" id="SignalP"/>
    </source>
</evidence>
<evidence type="ECO:0000259" key="3">
    <source>
        <dbReference type="PROSITE" id="PS51468"/>
    </source>
</evidence>
<organism evidence="4 5">
    <name type="scientific">Uliginosibacterium flavum</name>
    <dbReference type="NCBI Taxonomy" id="1396831"/>
    <lineage>
        <taxon>Bacteria</taxon>
        <taxon>Pseudomonadati</taxon>
        <taxon>Pseudomonadota</taxon>
        <taxon>Betaproteobacteria</taxon>
        <taxon>Rhodocyclales</taxon>
        <taxon>Zoogloeaceae</taxon>
        <taxon>Uliginosibacterium</taxon>
    </lineage>
</organism>
<dbReference type="Pfam" id="PF13768">
    <property type="entry name" value="VWA_3"/>
    <property type="match status" value="1"/>
</dbReference>
<dbReference type="InterPro" id="IPR013694">
    <property type="entry name" value="VIT"/>
</dbReference>
<name>A0ABV2TLX4_9RHOO</name>
<dbReference type="PROSITE" id="PS51468">
    <property type="entry name" value="VIT"/>
    <property type="match status" value="1"/>
</dbReference>
<accession>A0ABV2TLX4</accession>
<keyword evidence="1" id="KW-0732">Signal</keyword>
<sequence length="677" mass="74489">MLQTIKTSARRLRVRLARGLAFAALLLPAIHPVYAAQAPADKSESPYFAVNSSDPSVDRLPLKSTKVDVRILGVIADVTVTQQYRNEGTAALEARYVFPGSTRAAVYGMNVRLGDRLLTAKIKEKQQAKVEYEKAKSEGKTAALLEQERENVFQMNVANIMPGDDVRVELHYTELMVPTEGRYQFVFPTVVGPRYNGKAGSESSKAEKWISSPFLHQGELSGTRFDMNLKLVTPTGVQDIESPTHKIELRKENEQETRVELTNTGRNENNRDFILNYRLAGERIASGLMLSRGESENFFLAMVEPPKAVANAMIVPREYIFVVDVSGSMHGFPLDTTKALMDKLLGSLRASDTFNLMTFSGGNVLLAPKSLPATRANIDLALRTLGKEQGGGGTELLPALRRALSLEADQERSRSFVVVTDGYVSVEREAFELIRKNLDRANLFSFGIGSSINRQLMEGMARAGQGEPFIILNQESAAVEAERFRKMIDSPVLTHIKAHFEGLDAYDIEPLSVPDVFAARPVIVFGKWRGAAKGKLVLDGQSASGPYHAELEVKPELASKDNTALRYLWARHRIAALSDQESLEGGGSYRDAILKLGLDYNLLTQYTSFIAVDQVVRNPKPGEAASVDQPSPLPEGVSDLAVGVEVPSTPEPETWAMLLIAALGMGWLWKRQRVAAN</sequence>
<evidence type="ECO:0000313" key="4">
    <source>
        <dbReference type="EMBL" id="MET7014929.1"/>
    </source>
</evidence>
<dbReference type="SUPFAM" id="SSF53300">
    <property type="entry name" value="vWA-like"/>
    <property type="match status" value="1"/>
</dbReference>
<evidence type="ECO:0000313" key="5">
    <source>
        <dbReference type="Proteomes" id="UP001549691"/>
    </source>
</evidence>
<feature type="domain" description="VWFA" evidence="2">
    <location>
        <begin position="318"/>
        <end position="496"/>
    </location>
</feature>
<dbReference type="PROSITE" id="PS50234">
    <property type="entry name" value="VWFA"/>
    <property type="match status" value="1"/>
</dbReference>
<dbReference type="InterPro" id="IPR013424">
    <property type="entry name" value="Ice-binding_C"/>
</dbReference>
<evidence type="ECO:0000259" key="2">
    <source>
        <dbReference type="PROSITE" id="PS50234"/>
    </source>
</evidence>
<dbReference type="RefSeq" id="WP_354601392.1">
    <property type="nucleotide sequence ID" value="NZ_JBEWZI010000012.1"/>
</dbReference>
<proteinExistence type="predicted"/>
<feature type="domain" description="VIT" evidence="3">
    <location>
        <begin position="46"/>
        <end position="174"/>
    </location>
</feature>
<dbReference type="NCBIfam" id="TIGR02595">
    <property type="entry name" value="PEP_CTERM"/>
    <property type="match status" value="1"/>
</dbReference>